<dbReference type="Proteomes" id="UP000663207">
    <property type="component" value="Chromosome"/>
</dbReference>
<gene>
    <name evidence="2" type="ORF">JYB85_04890</name>
</gene>
<reference evidence="2 3" key="1">
    <citation type="submission" date="2021-03" db="EMBL/GenBank/DDBJ databases">
        <title>Novel species identification of genus Shewanella.</title>
        <authorList>
            <person name="Liu G."/>
            <person name="Zhang Q."/>
        </authorList>
    </citation>
    <scope>NUCLEOTIDE SEQUENCE [LARGE SCALE GENOMIC DNA]</scope>
    <source>
        <strain evidence="2 3">FJAT-52962</strain>
    </source>
</reference>
<dbReference type="EMBL" id="CP071502">
    <property type="protein sequence ID" value="QSX38165.1"/>
    <property type="molecule type" value="Genomic_DNA"/>
</dbReference>
<name>A0ABX7R5U6_9GAMM</name>
<dbReference type="PROSITE" id="PS51819">
    <property type="entry name" value="VOC"/>
    <property type="match status" value="1"/>
</dbReference>
<dbReference type="Pfam" id="PF22677">
    <property type="entry name" value="Ble-like_N"/>
    <property type="match status" value="1"/>
</dbReference>
<dbReference type="InterPro" id="IPR037523">
    <property type="entry name" value="VOC_core"/>
</dbReference>
<dbReference type="PANTHER" id="PTHR36503">
    <property type="entry name" value="BLR2520 PROTEIN"/>
    <property type="match status" value="1"/>
</dbReference>
<evidence type="ECO:0000313" key="2">
    <source>
        <dbReference type="EMBL" id="QSX38165.1"/>
    </source>
</evidence>
<dbReference type="Gene3D" id="3.10.180.10">
    <property type="entry name" value="2,3-Dihydroxybiphenyl 1,2-Dioxygenase, domain 1"/>
    <property type="match status" value="1"/>
</dbReference>
<protein>
    <submittedName>
        <fullName evidence="2">VOC family protein</fullName>
    </submittedName>
</protein>
<dbReference type="RefSeq" id="WP_207381289.1">
    <property type="nucleotide sequence ID" value="NZ_CP071502.1"/>
</dbReference>
<organism evidence="2 3">
    <name type="scientific">Shewanella sedimentimangrovi</name>
    <dbReference type="NCBI Taxonomy" id="2814293"/>
    <lineage>
        <taxon>Bacteria</taxon>
        <taxon>Pseudomonadati</taxon>
        <taxon>Pseudomonadota</taxon>
        <taxon>Gammaproteobacteria</taxon>
        <taxon>Alteromonadales</taxon>
        <taxon>Shewanellaceae</taxon>
        <taxon>Shewanella</taxon>
    </lineage>
</organism>
<keyword evidence="3" id="KW-1185">Reference proteome</keyword>
<proteinExistence type="predicted"/>
<dbReference type="PANTHER" id="PTHR36503:SF2">
    <property type="entry name" value="BLR2408 PROTEIN"/>
    <property type="match status" value="1"/>
</dbReference>
<sequence length="135" mass="15243">MTKAIYVNLVVQDLSRSRAFFKALGMHFNPAFSNEQAAALVIGDGIYAMLHTPDSMRRFTAKSLADPGRSLEVMLALQQEHRAAVDNMFHRAIDAGGMEQRPAEDHGFMYSRAFEDPDGHIWEVFWMDSCAHPKQ</sequence>
<dbReference type="InterPro" id="IPR053863">
    <property type="entry name" value="Glyoxy/Ble-like_N"/>
</dbReference>
<evidence type="ECO:0000259" key="1">
    <source>
        <dbReference type="PROSITE" id="PS51819"/>
    </source>
</evidence>
<dbReference type="InterPro" id="IPR029068">
    <property type="entry name" value="Glyas_Bleomycin-R_OHBP_Dase"/>
</dbReference>
<dbReference type="SUPFAM" id="SSF54593">
    <property type="entry name" value="Glyoxalase/Bleomycin resistance protein/Dihydroxybiphenyl dioxygenase"/>
    <property type="match status" value="1"/>
</dbReference>
<feature type="domain" description="VOC" evidence="1">
    <location>
        <begin position="3"/>
        <end position="127"/>
    </location>
</feature>
<evidence type="ECO:0000313" key="3">
    <source>
        <dbReference type="Proteomes" id="UP000663207"/>
    </source>
</evidence>
<accession>A0ABX7R5U6</accession>